<dbReference type="Proteomes" id="UP000829196">
    <property type="component" value="Unassembled WGS sequence"/>
</dbReference>
<name>A0A8T3C9C3_DENNO</name>
<organism evidence="1 2">
    <name type="scientific">Dendrobium nobile</name>
    <name type="common">Orchid</name>
    <dbReference type="NCBI Taxonomy" id="94219"/>
    <lineage>
        <taxon>Eukaryota</taxon>
        <taxon>Viridiplantae</taxon>
        <taxon>Streptophyta</taxon>
        <taxon>Embryophyta</taxon>
        <taxon>Tracheophyta</taxon>
        <taxon>Spermatophyta</taxon>
        <taxon>Magnoliopsida</taxon>
        <taxon>Liliopsida</taxon>
        <taxon>Asparagales</taxon>
        <taxon>Orchidaceae</taxon>
        <taxon>Epidendroideae</taxon>
        <taxon>Malaxideae</taxon>
        <taxon>Dendrobiinae</taxon>
        <taxon>Dendrobium</taxon>
    </lineage>
</organism>
<protein>
    <submittedName>
        <fullName evidence="1">Uncharacterized protein</fullName>
    </submittedName>
</protein>
<gene>
    <name evidence="1" type="ORF">KFK09_003160</name>
</gene>
<comment type="caution">
    <text evidence="1">The sequence shown here is derived from an EMBL/GenBank/DDBJ whole genome shotgun (WGS) entry which is preliminary data.</text>
</comment>
<dbReference type="AlphaFoldDB" id="A0A8T3C9C3"/>
<evidence type="ECO:0000313" key="2">
    <source>
        <dbReference type="Proteomes" id="UP000829196"/>
    </source>
</evidence>
<proteinExistence type="predicted"/>
<sequence>MAGEQCDAKYGVALFIGDAQNKVIFMYSRSTVASAVSCASGNKKSSGVLVGLLPGFLGYSVDFVNFHLLKAIVRNTYSSAVFGIR</sequence>
<accession>A0A8T3C9C3</accession>
<dbReference type="EMBL" id="JAGYWB010000003">
    <property type="protein sequence ID" value="KAI0527556.1"/>
    <property type="molecule type" value="Genomic_DNA"/>
</dbReference>
<keyword evidence="2" id="KW-1185">Reference proteome</keyword>
<reference evidence="1" key="1">
    <citation type="journal article" date="2022" name="Front. Genet.">
        <title>Chromosome-Scale Assembly of the Dendrobium nobile Genome Provides Insights Into the Molecular Mechanism of the Biosynthesis of the Medicinal Active Ingredient of Dendrobium.</title>
        <authorList>
            <person name="Xu Q."/>
            <person name="Niu S.-C."/>
            <person name="Li K.-L."/>
            <person name="Zheng P.-J."/>
            <person name="Zhang X.-J."/>
            <person name="Jia Y."/>
            <person name="Liu Y."/>
            <person name="Niu Y.-X."/>
            <person name="Yu L.-H."/>
            <person name="Chen D.-F."/>
            <person name="Zhang G.-Q."/>
        </authorList>
    </citation>
    <scope>NUCLEOTIDE SEQUENCE</scope>
    <source>
        <tissue evidence="1">Leaf</tissue>
    </source>
</reference>
<dbReference type="OrthoDB" id="782158at2759"/>
<evidence type="ECO:0000313" key="1">
    <source>
        <dbReference type="EMBL" id="KAI0527556.1"/>
    </source>
</evidence>